<dbReference type="PANTHER" id="PTHR12697:SF5">
    <property type="entry name" value="DEOXYHYPUSINE HYDROXYLASE"/>
    <property type="match status" value="1"/>
</dbReference>
<gene>
    <name evidence="3" type="ORF">Pan153_38150</name>
</gene>
<feature type="signal peptide" evidence="2">
    <location>
        <begin position="1"/>
        <end position="22"/>
    </location>
</feature>
<dbReference type="SMART" id="SM00567">
    <property type="entry name" value="EZ_HEAT"/>
    <property type="match status" value="4"/>
</dbReference>
<evidence type="ECO:0000256" key="1">
    <source>
        <dbReference type="SAM" id="MobiDB-lite"/>
    </source>
</evidence>
<dbReference type="InterPro" id="IPR016024">
    <property type="entry name" value="ARM-type_fold"/>
</dbReference>
<dbReference type="GO" id="GO:0016829">
    <property type="term" value="F:lyase activity"/>
    <property type="evidence" value="ECO:0007669"/>
    <property type="project" value="UniProtKB-KW"/>
</dbReference>
<dbReference type="InterPro" id="IPR011989">
    <property type="entry name" value="ARM-like"/>
</dbReference>
<dbReference type="OrthoDB" id="10011343at2"/>
<keyword evidence="2" id="KW-0732">Signal</keyword>
<dbReference type="Pfam" id="PF13646">
    <property type="entry name" value="HEAT_2"/>
    <property type="match status" value="2"/>
</dbReference>
<dbReference type="Gene3D" id="1.25.10.10">
    <property type="entry name" value="Leucine-rich Repeat Variant"/>
    <property type="match status" value="2"/>
</dbReference>
<dbReference type="AlphaFoldDB" id="A0A518FS28"/>
<feature type="compositionally biased region" description="Basic and acidic residues" evidence="1">
    <location>
        <begin position="500"/>
        <end position="514"/>
    </location>
</feature>
<protein>
    <submittedName>
        <fullName evidence="3">Putative lyase</fullName>
    </submittedName>
</protein>
<sequence precursor="true">MNSVIAPLCCALFLLFSCCAAADDVTTFKGKSVDDWIYLLRKGKDSRTQAEAAEALGYIARSSKMTEGGFSDLPYDVPEPPQLKKEVYAKIIAALEEGLQNPDATVCRASAVAVSWIGPRARQTIPLLIPLLTSEGRDVPEKAMLALGQMGPAANQAIPHLKKILIDSDTNTQVDAASALRRIKANPEIYVPTLIALLADQDMNHSASIELSHLGDPAVPALLRAMKDNNDNRRMYAAYTMANLAGWKKLTRNQEEVVTALIVLTKDKNPDVVYKAIQALGSVEAVPEKSIPVLISFLDHKKPEIAREAAQSIGNFEAAGQPALNRLIDELRHPDSDDSWYYSNVTGAILRIGLDRETAEKISQLDFRKIPESSTLLLIPLCEYPDLALNFLKQNPAAVAIWPQDYEALRDILRNESPAYHGLRSWLYESDQLPLAIMAQTADSRFLPIIRSRMKNADAHTKTLMAACARACGAPSDRVVKISATRPGDFKPASAWPGSDPRRQSKEMRGHGDGSTEVIVTGLILGEDGQPVTQPHFYRINDSWLLGQKKKEEVPLTYDEKTGRFVFVTDVFAAYDAGKNQPEPGPYQTGSSMVQIEARGCKPLKVQFYDEMPEVEITLPDAD</sequence>
<feature type="chain" id="PRO_5022132582" evidence="2">
    <location>
        <begin position="23"/>
        <end position="623"/>
    </location>
</feature>
<reference evidence="3 4" key="1">
    <citation type="submission" date="2019-02" db="EMBL/GenBank/DDBJ databases">
        <title>Deep-cultivation of Planctomycetes and their phenomic and genomic characterization uncovers novel biology.</title>
        <authorList>
            <person name="Wiegand S."/>
            <person name="Jogler M."/>
            <person name="Boedeker C."/>
            <person name="Pinto D."/>
            <person name="Vollmers J."/>
            <person name="Rivas-Marin E."/>
            <person name="Kohn T."/>
            <person name="Peeters S.H."/>
            <person name="Heuer A."/>
            <person name="Rast P."/>
            <person name="Oberbeckmann S."/>
            <person name="Bunk B."/>
            <person name="Jeske O."/>
            <person name="Meyerdierks A."/>
            <person name="Storesund J.E."/>
            <person name="Kallscheuer N."/>
            <person name="Luecker S."/>
            <person name="Lage O.M."/>
            <person name="Pohl T."/>
            <person name="Merkel B.J."/>
            <person name="Hornburger P."/>
            <person name="Mueller R.-W."/>
            <person name="Bruemmer F."/>
            <person name="Labrenz M."/>
            <person name="Spormann A.M."/>
            <person name="Op den Camp H."/>
            <person name="Overmann J."/>
            <person name="Amann R."/>
            <person name="Jetten M.S.M."/>
            <person name="Mascher T."/>
            <person name="Medema M.H."/>
            <person name="Devos D.P."/>
            <person name="Kaster A.-K."/>
            <person name="Ovreas L."/>
            <person name="Rohde M."/>
            <person name="Galperin M.Y."/>
            <person name="Jogler C."/>
        </authorList>
    </citation>
    <scope>NUCLEOTIDE SEQUENCE [LARGE SCALE GENOMIC DNA]</scope>
    <source>
        <strain evidence="3 4">Pan153</strain>
    </source>
</reference>
<dbReference type="PANTHER" id="PTHR12697">
    <property type="entry name" value="PBS LYASE HEAT-LIKE PROTEIN"/>
    <property type="match status" value="1"/>
</dbReference>
<name>A0A518FS28_9PLAN</name>
<evidence type="ECO:0000256" key="2">
    <source>
        <dbReference type="SAM" id="SignalP"/>
    </source>
</evidence>
<dbReference type="GO" id="GO:0016491">
    <property type="term" value="F:oxidoreductase activity"/>
    <property type="evidence" value="ECO:0007669"/>
    <property type="project" value="TreeGrafter"/>
</dbReference>
<evidence type="ECO:0000313" key="3">
    <source>
        <dbReference type="EMBL" id="QDV19152.1"/>
    </source>
</evidence>
<organism evidence="3 4">
    <name type="scientific">Gimesia panareensis</name>
    <dbReference type="NCBI Taxonomy" id="2527978"/>
    <lineage>
        <taxon>Bacteria</taxon>
        <taxon>Pseudomonadati</taxon>
        <taxon>Planctomycetota</taxon>
        <taxon>Planctomycetia</taxon>
        <taxon>Planctomycetales</taxon>
        <taxon>Planctomycetaceae</taxon>
        <taxon>Gimesia</taxon>
    </lineage>
</organism>
<dbReference type="RefSeq" id="WP_145457220.1">
    <property type="nucleotide sequence ID" value="NZ_CP036317.1"/>
</dbReference>
<feature type="region of interest" description="Disordered" evidence="1">
    <location>
        <begin position="488"/>
        <end position="514"/>
    </location>
</feature>
<dbReference type="SUPFAM" id="SSF48371">
    <property type="entry name" value="ARM repeat"/>
    <property type="match status" value="1"/>
</dbReference>
<proteinExistence type="predicted"/>
<keyword evidence="3" id="KW-0456">Lyase</keyword>
<dbReference type="InterPro" id="IPR004155">
    <property type="entry name" value="PBS_lyase_HEAT"/>
</dbReference>
<evidence type="ECO:0000313" key="4">
    <source>
        <dbReference type="Proteomes" id="UP000320839"/>
    </source>
</evidence>
<accession>A0A518FS28</accession>
<dbReference type="Proteomes" id="UP000320839">
    <property type="component" value="Chromosome"/>
</dbReference>
<dbReference type="EMBL" id="CP036317">
    <property type="protein sequence ID" value="QDV19152.1"/>
    <property type="molecule type" value="Genomic_DNA"/>
</dbReference>